<dbReference type="InterPro" id="IPR043128">
    <property type="entry name" value="Rev_trsase/Diguanyl_cyclase"/>
</dbReference>
<dbReference type="InterPro" id="IPR035965">
    <property type="entry name" value="PAS-like_dom_sf"/>
</dbReference>
<accession>A0A316TLZ2</accession>
<dbReference type="NCBIfam" id="TIGR00254">
    <property type="entry name" value="GGDEF"/>
    <property type="match status" value="1"/>
</dbReference>
<dbReference type="Gene3D" id="3.30.70.270">
    <property type="match status" value="1"/>
</dbReference>
<dbReference type="Pfam" id="PF00990">
    <property type="entry name" value="GGDEF"/>
    <property type="match status" value="1"/>
</dbReference>
<feature type="region of interest" description="Disordered" evidence="1">
    <location>
        <begin position="1"/>
        <end position="26"/>
    </location>
</feature>
<feature type="domain" description="EAL" evidence="4">
    <location>
        <begin position="447"/>
        <end position="701"/>
    </location>
</feature>
<proteinExistence type="predicted"/>
<evidence type="ECO:0000259" key="2">
    <source>
        <dbReference type="PROSITE" id="PS50112"/>
    </source>
</evidence>
<dbReference type="CDD" id="cd01949">
    <property type="entry name" value="GGDEF"/>
    <property type="match status" value="1"/>
</dbReference>
<dbReference type="PROSITE" id="PS50887">
    <property type="entry name" value="GGDEF"/>
    <property type="match status" value="1"/>
</dbReference>
<dbReference type="InterPro" id="IPR029787">
    <property type="entry name" value="Nucleotide_cyclase"/>
</dbReference>
<dbReference type="InterPro" id="IPR000160">
    <property type="entry name" value="GGDEF_dom"/>
</dbReference>
<sequence>MINHATERSDVTETREPEPTEETEHERRLRLIIEAAPNAMVMIDGSGRIVLVNSEAEQSFGYDRRELLSMRVEQLMPTRFRDRHALDRTAYVEEPARRAMGAGRELFGLRSDGTEMPIEIGLNPISIGDEQFVLASVIDITERLDARAVEQDTLRRTIFDSIPFSIIATDAEGVVVTANPGAEQLLGYRQAELVGRRLDHIDAAIDHSRAEPTSLRLRAGTEREWEYRRRDGTVVPVHEATTRLQDESGTTTGYLVVAYDISKRIQAQAAVLHMANHDALTDMPNRSLLVSRLRTAIVEAQAGGTELAVLLLDLDHFKRVNDLLGHHAGDDLLLRTAERLNSWGRRSDIIARLGGDEFVVVLERLGDRSQVSARIQSLLETVMQPVDLGGQEVAVTVSIGAAVYPVDGIDPTALLKHADTAMYQAKAAGRNNVRWFHRSMLDETNDRVSLTSALRQALAAGELSLDYQPQVDLATGEVTGFEALARWHSAEHGAVGPDRFIPVAEDSGMIVPLGGWVLRQACRDMVEIQRALGRPFHLAVNVSPRQVHSSGWLDEIVDALKSSGLDASQLELEITEGILMDERWGVTGILQAIRDLGVKIVIDDFGRGYSSLAYLTRFPIDKLKIDRSFVHDLGGEDPQAPIVDAIIVMAHALGLTVVAEGVESPRQITYLRQRDCDEAQGYYFSPGVSADEVLRTVRRVETR</sequence>
<dbReference type="PROSITE" id="PS50883">
    <property type="entry name" value="EAL"/>
    <property type="match status" value="1"/>
</dbReference>
<dbReference type="InterPro" id="IPR013767">
    <property type="entry name" value="PAS_fold"/>
</dbReference>
<dbReference type="SMART" id="SM00267">
    <property type="entry name" value="GGDEF"/>
    <property type="match status" value="1"/>
</dbReference>
<dbReference type="SMART" id="SM00091">
    <property type="entry name" value="PAS"/>
    <property type="match status" value="2"/>
</dbReference>
<dbReference type="SMART" id="SM00086">
    <property type="entry name" value="PAC"/>
    <property type="match status" value="2"/>
</dbReference>
<dbReference type="InterPro" id="IPR012226">
    <property type="entry name" value="Diguanyl_cyclase/Pdiesterase"/>
</dbReference>
<dbReference type="FunFam" id="3.30.70.270:FF:000001">
    <property type="entry name" value="Diguanylate cyclase domain protein"/>
    <property type="match status" value="1"/>
</dbReference>
<gene>
    <name evidence="6" type="ORF">DJ010_09435</name>
</gene>
<dbReference type="InterPro" id="IPR000700">
    <property type="entry name" value="PAS-assoc_C"/>
</dbReference>
<feature type="domain" description="PAS" evidence="2">
    <location>
        <begin position="151"/>
        <end position="196"/>
    </location>
</feature>
<dbReference type="PANTHER" id="PTHR44757:SF2">
    <property type="entry name" value="BIOFILM ARCHITECTURE MAINTENANCE PROTEIN MBAA"/>
    <property type="match status" value="1"/>
</dbReference>
<feature type="domain" description="PAC" evidence="3">
    <location>
        <begin position="221"/>
        <end position="273"/>
    </location>
</feature>
<organism evidence="6 7">
    <name type="scientific">Nocardioides silvaticus</name>
    <dbReference type="NCBI Taxonomy" id="2201891"/>
    <lineage>
        <taxon>Bacteria</taxon>
        <taxon>Bacillati</taxon>
        <taxon>Actinomycetota</taxon>
        <taxon>Actinomycetes</taxon>
        <taxon>Propionibacteriales</taxon>
        <taxon>Nocardioidaceae</taxon>
        <taxon>Nocardioides</taxon>
    </lineage>
</organism>
<dbReference type="PIRSF" id="PIRSF005925">
    <property type="entry name" value="Dos"/>
    <property type="match status" value="1"/>
</dbReference>
<dbReference type="InterPro" id="IPR000014">
    <property type="entry name" value="PAS"/>
</dbReference>
<protein>
    <submittedName>
        <fullName evidence="6">PAS domain S-box protein</fullName>
    </submittedName>
</protein>
<reference evidence="6 7" key="1">
    <citation type="submission" date="2018-05" db="EMBL/GenBank/DDBJ databases">
        <title>Nocardioides silvaticus genome.</title>
        <authorList>
            <person name="Li C."/>
            <person name="Wang G."/>
        </authorList>
    </citation>
    <scope>NUCLEOTIDE SEQUENCE [LARGE SCALE GENOMIC DNA]</scope>
    <source>
        <strain evidence="6 7">CCTCC AB 2018079</strain>
    </source>
</reference>
<feature type="domain" description="GGDEF" evidence="5">
    <location>
        <begin position="305"/>
        <end position="438"/>
    </location>
</feature>
<dbReference type="InterPro" id="IPR035919">
    <property type="entry name" value="EAL_sf"/>
</dbReference>
<dbReference type="InterPro" id="IPR052155">
    <property type="entry name" value="Biofilm_reg_signaling"/>
</dbReference>
<dbReference type="EMBL" id="QGDD01000003">
    <property type="protein sequence ID" value="PWN03322.1"/>
    <property type="molecule type" value="Genomic_DNA"/>
</dbReference>
<name>A0A316TLZ2_9ACTN</name>
<dbReference type="Gene3D" id="3.30.450.20">
    <property type="entry name" value="PAS domain"/>
    <property type="match status" value="2"/>
</dbReference>
<dbReference type="InterPro" id="IPR001633">
    <property type="entry name" value="EAL_dom"/>
</dbReference>
<comment type="caution">
    <text evidence="6">The sequence shown here is derived from an EMBL/GenBank/DDBJ whole genome shotgun (WGS) entry which is preliminary data.</text>
</comment>
<dbReference type="PROSITE" id="PS50112">
    <property type="entry name" value="PAS"/>
    <property type="match status" value="2"/>
</dbReference>
<dbReference type="Pfam" id="PF00989">
    <property type="entry name" value="PAS"/>
    <property type="match status" value="2"/>
</dbReference>
<dbReference type="CDD" id="cd00130">
    <property type="entry name" value="PAS"/>
    <property type="match status" value="2"/>
</dbReference>
<dbReference type="AlphaFoldDB" id="A0A316TLZ2"/>
<evidence type="ECO:0000313" key="7">
    <source>
        <dbReference type="Proteomes" id="UP000245507"/>
    </source>
</evidence>
<dbReference type="NCBIfam" id="TIGR00229">
    <property type="entry name" value="sensory_box"/>
    <property type="match status" value="2"/>
</dbReference>
<dbReference type="FunFam" id="3.20.20.450:FF:000001">
    <property type="entry name" value="Cyclic di-GMP phosphodiesterase yahA"/>
    <property type="match status" value="1"/>
</dbReference>
<evidence type="ECO:0000259" key="5">
    <source>
        <dbReference type="PROSITE" id="PS50887"/>
    </source>
</evidence>
<dbReference type="GO" id="GO:0006355">
    <property type="term" value="P:regulation of DNA-templated transcription"/>
    <property type="evidence" value="ECO:0007669"/>
    <property type="project" value="InterPro"/>
</dbReference>
<evidence type="ECO:0000313" key="6">
    <source>
        <dbReference type="EMBL" id="PWN03322.1"/>
    </source>
</evidence>
<dbReference type="SUPFAM" id="SSF55785">
    <property type="entry name" value="PYP-like sensor domain (PAS domain)"/>
    <property type="match status" value="2"/>
</dbReference>
<dbReference type="InterPro" id="IPR001610">
    <property type="entry name" value="PAC"/>
</dbReference>
<evidence type="ECO:0000259" key="4">
    <source>
        <dbReference type="PROSITE" id="PS50883"/>
    </source>
</evidence>
<dbReference type="Pfam" id="PF00563">
    <property type="entry name" value="EAL"/>
    <property type="match status" value="1"/>
</dbReference>
<keyword evidence="7" id="KW-1185">Reference proteome</keyword>
<dbReference type="SUPFAM" id="SSF55073">
    <property type="entry name" value="Nucleotide cyclase"/>
    <property type="match status" value="1"/>
</dbReference>
<evidence type="ECO:0000259" key="3">
    <source>
        <dbReference type="PROSITE" id="PS50113"/>
    </source>
</evidence>
<evidence type="ECO:0000256" key="1">
    <source>
        <dbReference type="SAM" id="MobiDB-lite"/>
    </source>
</evidence>
<dbReference type="Gene3D" id="3.20.20.450">
    <property type="entry name" value="EAL domain"/>
    <property type="match status" value="1"/>
</dbReference>
<dbReference type="SMART" id="SM00052">
    <property type="entry name" value="EAL"/>
    <property type="match status" value="1"/>
</dbReference>
<dbReference type="SUPFAM" id="SSF141868">
    <property type="entry name" value="EAL domain-like"/>
    <property type="match status" value="1"/>
</dbReference>
<dbReference type="CDD" id="cd01948">
    <property type="entry name" value="EAL"/>
    <property type="match status" value="1"/>
</dbReference>
<dbReference type="PROSITE" id="PS50113">
    <property type="entry name" value="PAC"/>
    <property type="match status" value="1"/>
</dbReference>
<feature type="domain" description="PAS" evidence="2">
    <location>
        <begin position="25"/>
        <end position="77"/>
    </location>
</feature>
<dbReference type="Proteomes" id="UP000245507">
    <property type="component" value="Unassembled WGS sequence"/>
</dbReference>
<dbReference type="PANTHER" id="PTHR44757">
    <property type="entry name" value="DIGUANYLATE CYCLASE DGCP"/>
    <property type="match status" value="1"/>
</dbReference>